<name>A0A6J5M6Q0_9CAUD</name>
<comment type="similarity">
    <text evidence="1">Belongs to the glycosyltransferase 2 family.</text>
</comment>
<keyword evidence="3" id="KW-0808">Transferase</keyword>
<evidence type="ECO:0000313" key="4">
    <source>
        <dbReference type="EMBL" id="CAB4141812.1"/>
    </source>
</evidence>
<evidence type="ECO:0000256" key="3">
    <source>
        <dbReference type="ARBA" id="ARBA00022679"/>
    </source>
</evidence>
<gene>
    <name evidence="4" type="ORF">UFOVP419_42</name>
</gene>
<dbReference type="PANTHER" id="PTHR43179">
    <property type="entry name" value="RHAMNOSYLTRANSFERASE WBBL"/>
    <property type="match status" value="1"/>
</dbReference>
<dbReference type="EMBL" id="LR796401">
    <property type="protein sequence ID" value="CAB4141812.1"/>
    <property type="molecule type" value="Genomic_DNA"/>
</dbReference>
<organism evidence="4">
    <name type="scientific">uncultured Caudovirales phage</name>
    <dbReference type="NCBI Taxonomy" id="2100421"/>
    <lineage>
        <taxon>Viruses</taxon>
        <taxon>Duplodnaviria</taxon>
        <taxon>Heunggongvirae</taxon>
        <taxon>Uroviricota</taxon>
        <taxon>Caudoviricetes</taxon>
        <taxon>Peduoviridae</taxon>
        <taxon>Maltschvirus</taxon>
        <taxon>Maltschvirus maltsch</taxon>
    </lineage>
</organism>
<protein>
    <recommendedName>
        <fullName evidence="5">Glycosyltransferase 2-like</fullName>
    </recommendedName>
</protein>
<dbReference type="GO" id="GO:0016757">
    <property type="term" value="F:glycosyltransferase activity"/>
    <property type="evidence" value="ECO:0007669"/>
    <property type="project" value="UniProtKB-KW"/>
</dbReference>
<sequence length="194" mass="22090">MLDSVDVSVDHLLVIDNGLGSDLTFNENFKKVTVLEMPANLGVSGSWNLGIKSFPYAYRWFIASNDVVFEPGALEQLSHARRDEITLTGAAPHWQAFALGDEAVADIGLFDESFFPAYFEDNDYTRRAEFVGVNIRLLDIKLRHDNSSTIKAGYMDKNEKTYFENERHYRSKMDSNDYTAGSWSLEIRRANGWE</sequence>
<accession>A0A6J5M6Q0</accession>
<dbReference type="InterPro" id="IPR029044">
    <property type="entry name" value="Nucleotide-diphossugar_trans"/>
</dbReference>
<evidence type="ECO:0008006" key="5">
    <source>
        <dbReference type="Google" id="ProtNLM"/>
    </source>
</evidence>
<dbReference type="PANTHER" id="PTHR43179:SF12">
    <property type="entry name" value="GALACTOFURANOSYLTRANSFERASE GLFT2"/>
    <property type="match status" value="1"/>
</dbReference>
<evidence type="ECO:0000256" key="2">
    <source>
        <dbReference type="ARBA" id="ARBA00022676"/>
    </source>
</evidence>
<proteinExistence type="inferred from homology"/>
<keyword evidence="2" id="KW-0328">Glycosyltransferase</keyword>
<dbReference type="SUPFAM" id="SSF53448">
    <property type="entry name" value="Nucleotide-diphospho-sugar transferases"/>
    <property type="match status" value="1"/>
</dbReference>
<dbReference type="Gene3D" id="3.90.550.10">
    <property type="entry name" value="Spore Coat Polysaccharide Biosynthesis Protein SpsA, Chain A"/>
    <property type="match status" value="1"/>
</dbReference>
<evidence type="ECO:0000256" key="1">
    <source>
        <dbReference type="ARBA" id="ARBA00006739"/>
    </source>
</evidence>
<reference evidence="4" key="1">
    <citation type="submission" date="2020-04" db="EMBL/GenBank/DDBJ databases">
        <authorList>
            <person name="Chiriac C."/>
            <person name="Salcher M."/>
            <person name="Ghai R."/>
            <person name="Kavagutti S V."/>
        </authorList>
    </citation>
    <scope>NUCLEOTIDE SEQUENCE</scope>
</reference>